<dbReference type="InterPro" id="IPR036179">
    <property type="entry name" value="Ig-like_dom_sf"/>
</dbReference>
<keyword evidence="3" id="KW-1015">Disulfide bond</keyword>
<feature type="domain" description="Ig-like" evidence="7">
    <location>
        <begin position="203"/>
        <end position="284"/>
    </location>
</feature>
<reference evidence="8 9" key="1">
    <citation type="submission" date="2024-07" db="EMBL/GenBank/DDBJ databases">
        <title>Chromosome-level genome assembly of the water stick insect Ranatra chinensis (Heteroptera: Nepidae).</title>
        <authorList>
            <person name="Liu X."/>
        </authorList>
    </citation>
    <scope>NUCLEOTIDE SEQUENCE [LARGE SCALE GENOMIC DNA]</scope>
    <source>
        <strain evidence="8">Cailab_2021Rc</strain>
        <tissue evidence="8">Muscle</tissue>
    </source>
</reference>
<dbReference type="SUPFAM" id="SSF48726">
    <property type="entry name" value="Immunoglobulin"/>
    <property type="match status" value="4"/>
</dbReference>
<organism evidence="8 9">
    <name type="scientific">Ranatra chinensis</name>
    <dbReference type="NCBI Taxonomy" id="642074"/>
    <lineage>
        <taxon>Eukaryota</taxon>
        <taxon>Metazoa</taxon>
        <taxon>Ecdysozoa</taxon>
        <taxon>Arthropoda</taxon>
        <taxon>Hexapoda</taxon>
        <taxon>Insecta</taxon>
        <taxon>Pterygota</taxon>
        <taxon>Neoptera</taxon>
        <taxon>Paraneoptera</taxon>
        <taxon>Hemiptera</taxon>
        <taxon>Heteroptera</taxon>
        <taxon>Panheteroptera</taxon>
        <taxon>Nepomorpha</taxon>
        <taxon>Nepidae</taxon>
        <taxon>Ranatrinae</taxon>
        <taxon>Ranatra</taxon>
    </lineage>
</organism>
<dbReference type="CDD" id="cd00096">
    <property type="entry name" value="Ig"/>
    <property type="match status" value="1"/>
</dbReference>
<feature type="non-terminal residue" evidence="8">
    <location>
        <position position="1"/>
    </location>
</feature>
<dbReference type="InterPro" id="IPR013783">
    <property type="entry name" value="Ig-like_fold"/>
</dbReference>
<dbReference type="PROSITE" id="PS50835">
    <property type="entry name" value="IG_LIKE"/>
    <property type="match status" value="3"/>
</dbReference>
<evidence type="ECO:0000313" key="8">
    <source>
        <dbReference type="EMBL" id="KAL1124437.1"/>
    </source>
</evidence>
<dbReference type="Pfam" id="PF13895">
    <property type="entry name" value="Ig_2"/>
    <property type="match status" value="1"/>
</dbReference>
<keyword evidence="4" id="KW-0325">Glycoprotein</keyword>
<proteinExistence type="predicted"/>
<dbReference type="InterPro" id="IPR051275">
    <property type="entry name" value="Cell_adhesion_signaling"/>
</dbReference>
<evidence type="ECO:0000259" key="7">
    <source>
        <dbReference type="PROSITE" id="PS50835"/>
    </source>
</evidence>
<dbReference type="InterPro" id="IPR007110">
    <property type="entry name" value="Ig-like_dom"/>
</dbReference>
<evidence type="ECO:0000256" key="4">
    <source>
        <dbReference type="ARBA" id="ARBA00023180"/>
    </source>
</evidence>
<evidence type="ECO:0000256" key="1">
    <source>
        <dbReference type="ARBA" id="ARBA00004479"/>
    </source>
</evidence>
<feature type="compositionally biased region" description="Pro residues" evidence="6">
    <location>
        <begin position="138"/>
        <end position="157"/>
    </location>
</feature>
<accession>A0ABD0YMI6</accession>
<dbReference type="InterPro" id="IPR003599">
    <property type="entry name" value="Ig_sub"/>
</dbReference>
<evidence type="ECO:0000256" key="5">
    <source>
        <dbReference type="ARBA" id="ARBA00023319"/>
    </source>
</evidence>
<gene>
    <name evidence="8" type="ORF">AAG570_001065</name>
</gene>
<keyword evidence="2" id="KW-0472">Membrane</keyword>
<feature type="domain" description="Ig-like" evidence="7">
    <location>
        <begin position="1"/>
        <end position="68"/>
    </location>
</feature>
<keyword evidence="5" id="KW-0393">Immunoglobulin domain</keyword>
<dbReference type="SMART" id="SM00409">
    <property type="entry name" value="IG"/>
    <property type="match status" value="4"/>
</dbReference>
<dbReference type="SMART" id="SM00408">
    <property type="entry name" value="IGc2"/>
    <property type="match status" value="3"/>
</dbReference>
<dbReference type="InterPro" id="IPR003598">
    <property type="entry name" value="Ig_sub2"/>
</dbReference>
<dbReference type="PANTHER" id="PTHR11640">
    <property type="entry name" value="NEPHRIN"/>
    <property type="match status" value="1"/>
</dbReference>
<feature type="domain" description="Ig-like" evidence="7">
    <location>
        <begin position="86"/>
        <end position="192"/>
    </location>
</feature>
<dbReference type="PANTHER" id="PTHR11640:SF155">
    <property type="entry name" value="IG-LIKE DOMAIN-CONTAINING PROTEIN"/>
    <property type="match status" value="1"/>
</dbReference>
<dbReference type="Gene3D" id="2.60.40.10">
    <property type="entry name" value="Immunoglobulins"/>
    <property type="match status" value="3"/>
</dbReference>
<keyword evidence="9" id="KW-1185">Reference proteome</keyword>
<dbReference type="Proteomes" id="UP001558652">
    <property type="component" value="Unassembled WGS sequence"/>
</dbReference>
<dbReference type="AlphaFoldDB" id="A0ABD0YMI6"/>
<comment type="caution">
    <text evidence="8">The sequence shown here is derived from an EMBL/GenBank/DDBJ whole genome shotgun (WGS) entry which is preliminary data.</text>
</comment>
<dbReference type="GO" id="GO:0016020">
    <property type="term" value="C:membrane"/>
    <property type="evidence" value="ECO:0007669"/>
    <property type="project" value="UniProtKB-SubCell"/>
</dbReference>
<protein>
    <recommendedName>
        <fullName evidence="7">Ig-like domain-containing protein</fullName>
    </recommendedName>
</protein>
<dbReference type="EMBL" id="JBFDAA010000010">
    <property type="protein sequence ID" value="KAL1124437.1"/>
    <property type="molecule type" value="Genomic_DNA"/>
</dbReference>
<feature type="region of interest" description="Disordered" evidence="6">
    <location>
        <begin position="138"/>
        <end position="160"/>
    </location>
</feature>
<sequence>DGIEVRVREGGRAVLPCRGLNSSSQGGGAQWRHRGEALPQDTRYHLDRPTGSLIITRARASDRGLWMCSPHATPVHLLVLESPKAPYLMIDSRRLDAGNQFVPVKENSELSVECVAEGGSPRPGLHWLLLPAPGAAPAPPGLTLQPPPANQPPPAGPPVASSVATIPRVLRAHHNATVACIVTHPTLPAPLNASLLLDVQFTPSFAISRVPGFGFPLREGIPVSLKCDVDSNPPSNPVWQKDDGAPPVEQSGDGFLNFTAIKREHSGWYKCTTRHLLSQYSSIGYFLNVRCSVMSSDADEVAGDIGAAEIESTEAAVEVSVGGAVQLECGTRNGGCWGRVGPGGKVSPLGPGAPLAIHSVLYQQAGHYRCYAPESDQLNAWRTHNVHLKVTGVPMVVANNLTRMAEIGDNIDISAEYCANPGATKVLWLLPTTRVLAPGNSYGSIIAYNITDGNQTDCYKALLQVTAVKKEHDGDFSLLVWSGRGIGQITINLNVSGSLVNSAARLSYTIITYLIIWMTLFWC</sequence>
<evidence type="ECO:0000313" key="9">
    <source>
        <dbReference type="Proteomes" id="UP001558652"/>
    </source>
</evidence>
<evidence type="ECO:0000256" key="2">
    <source>
        <dbReference type="ARBA" id="ARBA00023136"/>
    </source>
</evidence>
<comment type="subcellular location">
    <subcellularLocation>
        <location evidence="1">Membrane</location>
        <topology evidence="1">Single-pass type I membrane protein</topology>
    </subcellularLocation>
</comment>
<evidence type="ECO:0000256" key="6">
    <source>
        <dbReference type="SAM" id="MobiDB-lite"/>
    </source>
</evidence>
<name>A0ABD0YMI6_9HEMI</name>
<evidence type="ECO:0000256" key="3">
    <source>
        <dbReference type="ARBA" id="ARBA00023157"/>
    </source>
</evidence>